<proteinExistence type="predicted"/>
<organism evidence="1">
    <name type="scientific">Siphoviridae sp. ctgaY24</name>
    <dbReference type="NCBI Taxonomy" id="2827911"/>
    <lineage>
        <taxon>Viruses</taxon>
        <taxon>Duplodnaviria</taxon>
        <taxon>Heunggongvirae</taxon>
        <taxon>Uroviricota</taxon>
        <taxon>Caudoviricetes</taxon>
    </lineage>
</organism>
<accession>A0A8S5SBC1</accession>
<evidence type="ECO:0000313" key="1">
    <source>
        <dbReference type="EMBL" id="DAF48010.1"/>
    </source>
</evidence>
<sequence>MVFWWGSGIVCRNFKKCYFDFRFGFGVCG</sequence>
<protein>
    <submittedName>
        <fullName evidence="1">Uncharacterized protein</fullName>
    </submittedName>
</protein>
<name>A0A8S5SBC1_9CAUD</name>
<reference evidence="1" key="1">
    <citation type="journal article" date="2021" name="Proc. Natl. Acad. Sci. U.S.A.">
        <title>A Catalog of Tens of Thousands of Viruses from Human Metagenomes Reveals Hidden Associations with Chronic Diseases.</title>
        <authorList>
            <person name="Tisza M.J."/>
            <person name="Buck C.B."/>
        </authorList>
    </citation>
    <scope>NUCLEOTIDE SEQUENCE</scope>
    <source>
        <strain evidence="1">CtgaY24</strain>
    </source>
</reference>
<dbReference type="EMBL" id="BK032562">
    <property type="protein sequence ID" value="DAF48010.1"/>
    <property type="molecule type" value="Genomic_DNA"/>
</dbReference>